<dbReference type="Proteomes" id="UP000675920">
    <property type="component" value="Unplaced"/>
</dbReference>
<sequence>MSFGPSRVRGFTLIELMVVAVILTVLAAIAIPQYSAYVKRSYRIAARGQLLAVAQYLERMRSQNFSYGSSVNAYSSYLSGINADSTVAGKYTISISDLSSSTFTVSAAPIEGGPSATDECGTMSIDHRGSKGNSSGSYTTCWAR</sequence>
<protein>
    <submittedName>
        <fullName evidence="5">Type IV pilin protein</fullName>
    </submittedName>
</protein>
<reference evidence="5" key="2">
    <citation type="journal article" date="2010" name="J. Mol. Biol.">
        <title>Pseudomonas aeruginosa minor pilins are incorporated into type IV pili.</title>
        <authorList>
            <person name="Giltner C.L."/>
            <person name="Habash M."/>
            <person name="Burrows L.L."/>
        </authorList>
    </citation>
    <scope>NUCLEOTIDE SEQUENCE</scope>
</reference>
<dbReference type="NCBIfam" id="TIGR02532">
    <property type="entry name" value="IV_pilin_GFxxxE"/>
    <property type="match status" value="1"/>
</dbReference>
<feature type="transmembrane region" description="Helical" evidence="3">
    <location>
        <begin position="12"/>
        <end position="31"/>
    </location>
</feature>
<keyword evidence="1" id="KW-0488">Methylation</keyword>
<dbReference type="PRINTS" id="PR00813">
    <property type="entry name" value="BCTERIALGSPG"/>
</dbReference>
<reference evidence="5" key="3">
    <citation type="submission" date="2025-08" db="UniProtKB">
        <authorList>
            <consortium name="RefSeq"/>
        </authorList>
    </citation>
    <scope>IDENTIFICATION</scope>
</reference>
<dbReference type="Pfam" id="PF16732">
    <property type="entry name" value="ComP_DUS"/>
    <property type="match status" value="1"/>
</dbReference>
<evidence type="ECO:0000313" key="4">
    <source>
        <dbReference type="Proteomes" id="UP000675920"/>
    </source>
</evidence>
<dbReference type="Gene3D" id="3.30.700.10">
    <property type="entry name" value="Glycoprotein, Type 4 Pilin"/>
    <property type="match status" value="1"/>
</dbReference>
<dbReference type="InterPro" id="IPR012902">
    <property type="entry name" value="N_methyl_site"/>
</dbReference>
<dbReference type="GO" id="GO:0015627">
    <property type="term" value="C:type II protein secretion system complex"/>
    <property type="evidence" value="ECO:0007669"/>
    <property type="project" value="InterPro"/>
</dbReference>
<keyword evidence="3" id="KW-1133">Transmembrane helix</keyword>
<dbReference type="RefSeq" id="WP_028311019.1">
    <property type="nucleotide sequence ID" value="NZ_AXWS01000008.1"/>
</dbReference>
<evidence type="ECO:0000256" key="3">
    <source>
        <dbReference type="SAM" id="Phobius"/>
    </source>
</evidence>
<dbReference type="InterPro" id="IPR045584">
    <property type="entry name" value="Pilin-like"/>
</dbReference>
<dbReference type="InterPro" id="IPR000983">
    <property type="entry name" value="Bac_GSPG_pilin"/>
</dbReference>
<name>A0A8B6X350_9BURK</name>
<dbReference type="GO" id="GO:0043683">
    <property type="term" value="P:type IV pilus assembly"/>
    <property type="evidence" value="ECO:0007669"/>
    <property type="project" value="InterPro"/>
</dbReference>
<dbReference type="Pfam" id="PF07963">
    <property type="entry name" value="N_methyl"/>
    <property type="match status" value="1"/>
</dbReference>
<evidence type="ECO:0000256" key="1">
    <source>
        <dbReference type="ARBA" id="ARBA00022481"/>
    </source>
</evidence>
<accession>A0A8B6X350</accession>
<evidence type="ECO:0000256" key="2">
    <source>
        <dbReference type="SAM" id="MobiDB-lite"/>
    </source>
</evidence>
<keyword evidence="4" id="KW-1185">Reference proteome</keyword>
<keyword evidence="3" id="KW-0812">Transmembrane</keyword>
<dbReference type="OrthoDB" id="8592370at2"/>
<dbReference type="GO" id="GO:0015628">
    <property type="term" value="P:protein secretion by the type II secretion system"/>
    <property type="evidence" value="ECO:0007669"/>
    <property type="project" value="InterPro"/>
</dbReference>
<reference evidence="5" key="1">
    <citation type="journal article" date="1994" name="Mol. Microbiol.">
        <title>The pilE gene product of Pseudomonas aeruginosa, required for pilus biogenesis, shares amino acid sequence identity with the N-termini of type 4 prepilin proteins.</title>
        <authorList>
            <person name="Russell M.A."/>
            <person name="Darzins A."/>
        </authorList>
    </citation>
    <scope>NUCLEOTIDE SEQUENCE</scope>
</reference>
<keyword evidence="3" id="KW-0472">Membrane</keyword>
<dbReference type="InterPro" id="IPR031982">
    <property type="entry name" value="PilE-like"/>
</dbReference>
<evidence type="ECO:0000313" key="5">
    <source>
        <dbReference type="RefSeq" id="WP_028311019.1"/>
    </source>
</evidence>
<dbReference type="PROSITE" id="PS00409">
    <property type="entry name" value="PROKAR_NTER_METHYL"/>
    <property type="match status" value="1"/>
</dbReference>
<dbReference type="SUPFAM" id="SSF54523">
    <property type="entry name" value="Pili subunits"/>
    <property type="match status" value="1"/>
</dbReference>
<dbReference type="AlphaFoldDB" id="A0A8B6X350"/>
<feature type="region of interest" description="Disordered" evidence="2">
    <location>
        <begin position="124"/>
        <end position="144"/>
    </location>
</feature>
<organism evidence="4 5">
    <name type="scientific">Derxia gummosa DSM 723</name>
    <dbReference type="NCBI Taxonomy" id="1121388"/>
    <lineage>
        <taxon>Bacteria</taxon>
        <taxon>Pseudomonadati</taxon>
        <taxon>Pseudomonadota</taxon>
        <taxon>Betaproteobacteria</taxon>
        <taxon>Burkholderiales</taxon>
        <taxon>Alcaligenaceae</taxon>
        <taxon>Derxia</taxon>
    </lineage>
</organism>
<proteinExistence type="predicted"/>
<feature type="compositionally biased region" description="Polar residues" evidence="2">
    <location>
        <begin position="131"/>
        <end position="144"/>
    </location>
</feature>